<gene>
    <name evidence="1" type="ORF">ECPE_LOCUS13208</name>
</gene>
<dbReference type="InterPro" id="IPR043128">
    <property type="entry name" value="Rev_trsase/Diguanyl_cyclase"/>
</dbReference>
<accession>A0A183B1X3</accession>
<dbReference type="Gene3D" id="3.10.10.10">
    <property type="entry name" value="HIV Type 1 Reverse Transcriptase, subunit A, domain 1"/>
    <property type="match status" value="1"/>
</dbReference>
<dbReference type="Gene3D" id="3.30.70.270">
    <property type="match status" value="1"/>
</dbReference>
<name>A0A183B1X3_9TREM</name>
<reference evidence="1 2" key="2">
    <citation type="submission" date="2018-11" db="EMBL/GenBank/DDBJ databases">
        <authorList>
            <consortium name="Pathogen Informatics"/>
        </authorList>
    </citation>
    <scope>NUCLEOTIDE SEQUENCE [LARGE SCALE GENOMIC DNA]</scope>
    <source>
        <strain evidence="1 2">Egypt</strain>
    </source>
</reference>
<proteinExistence type="predicted"/>
<dbReference type="WBParaSite" id="ECPE_0001324701-mRNA-1">
    <property type="protein sequence ID" value="ECPE_0001324701-mRNA-1"/>
    <property type="gene ID" value="ECPE_0001324701"/>
</dbReference>
<keyword evidence="2" id="KW-1185">Reference proteome</keyword>
<protein>
    <submittedName>
        <fullName evidence="3">Reverse transcriptase domain-containing protein</fullName>
    </submittedName>
</protein>
<sequence>MANMKALEKMKRDGIITRGTSSAWAMPVMIAIKIDGKTPRICGDYRLTLNPRLRKRVTTTMEPEDFMKAVHGSTCFSKIELADTYL</sequence>
<evidence type="ECO:0000313" key="3">
    <source>
        <dbReference type="WBParaSite" id="ECPE_0001324701-mRNA-1"/>
    </source>
</evidence>
<evidence type="ECO:0000313" key="2">
    <source>
        <dbReference type="Proteomes" id="UP000272942"/>
    </source>
</evidence>
<dbReference type="OrthoDB" id="6147533at2759"/>
<dbReference type="InterPro" id="IPR043502">
    <property type="entry name" value="DNA/RNA_pol_sf"/>
</dbReference>
<dbReference type="AlphaFoldDB" id="A0A183B1X3"/>
<evidence type="ECO:0000313" key="1">
    <source>
        <dbReference type="EMBL" id="VDP90480.1"/>
    </source>
</evidence>
<dbReference type="SUPFAM" id="SSF56672">
    <property type="entry name" value="DNA/RNA polymerases"/>
    <property type="match status" value="1"/>
</dbReference>
<dbReference type="Proteomes" id="UP000272942">
    <property type="component" value="Unassembled WGS sequence"/>
</dbReference>
<dbReference type="EMBL" id="UZAN01054572">
    <property type="protein sequence ID" value="VDP90480.1"/>
    <property type="molecule type" value="Genomic_DNA"/>
</dbReference>
<organism evidence="3">
    <name type="scientific">Echinostoma caproni</name>
    <dbReference type="NCBI Taxonomy" id="27848"/>
    <lineage>
        <taxon>Eukaryota</taxon>
        <taxon>Metazoa</taxon>
        <taxon>Spiralia</taxon>
        <taxon>Lophotrochozoa</taxon>
        <taxon>Platyhelminthes</taxon>
        <taxon>Trematoda</taxon>
        <taxon>Digenea</taxon>
        <taxon>Plagiorchiida</taxon>
        <taxon>Echinostomata</taxon>
        <taxon>Echinostomatoidea</taxon>
        <taxon>Echinostomatidae</taxon>
        <taxon>Echinostoma</taxon>
    </lineage>
</organism>
<reference evidence="3" key="1">
    <citation type="submission" date="2016-06" db="UniProtKB">
        <authorList>
            <consortium name="WormBaseParasite"/>
        </authorList>
    </citation>
    <scope>IDENTIFICATION</scope>
</reference>